<dbReference type="STRING" id="759914.BP951000_1060"/>
<dbReference type="InterPro" id="IPR050764">
    <property type="entry name" value="CbbQ/NirQ/NorQ/GpvN"/>
</dbReference>
<dbReference type="InterPro" id="IPR011704">
    <property type="entry name" value="ATPase_dyneun-rel_AAA"/>
</dbReference>
<protein>
    <submittedName>
        <fullName evidence="2">ATPase associated with various cellular activities, AAA_5</fullName>
    </submittedName>
</protein>
<dbReference type="GO" id="GO:0005524">
    <property type="term" value="F:ATP binding"/>
    <property type="evidence" value="ECO:0007669"/>
    <property type="project" value="InterPro"/>
</dbReference>
<feature type="domain" description="ATPase dynein-related AAA" evidence="1">
    <location>
        <begin position="96"/>
        <end position="234"/>
    </location>
</feature>
<dbReference type="InParanoid" id="D8ID28"/>
<dbReference type="HOGENOM" id="CLU_065561_0_0_12"/>
<dbReference type="EMBL" id="CP002025">
    <property type="protein sequence ID" value="ADK31051.1"/>
    <property type="molecule type" value="Genomic_DNA"/>
</dbReference>
<gene>
    <name evidence="2" type="ordered locus">BP951000_1060</name>
</gene>
<accession>D8ID28</accession>
<dbReference type="Proteomes" id="UP000000332">
    <property type="component" value="Chromosome"/>
</dbReference>
<dbReference type="KEGG" id="bpo:BP951000_1060"/>
<reference evidence="2 3" key="1">
    <citation type="journal article" date="2010" name="PLoS ONE">
        <title>The complete genome sequence of the pathogenic intestinal spirochete Brachyspira pilosicoli and comparison with other Brachyspira genomes.</title>
        <authorList>
            <person name="Wanchanthuek P."/>
            <person name="Bellgard M.I."/>
            <person name="La T."/>
            <person name="Ryan K."/>
            <person name="Moolhuijzen P."/>
            <person name="Chapman B."/>
            <person name="Black M."/>
            <person name="Schibeci D."/>
            <person name="Hunter A."/>
            <person name="Barrero R."/>
            <person name="Phillips N.D."/>
            <person name="Hampson D.J."/>
        </authorList>
    </citation>
    <scope>NUCLEOTIDE SEQUENCE [LARGE SCALE GENOMIC DNA]</scope>
    <source>
        <strain evidence="3">ATCC BAA-1826 / 95/1000</strain>
    </source>
</reference>
<sequence>MIIKITINTKENKMPNNNNNQHQKPLMEELYKEELEILKSRDKNLKPKNWKLSPQAVRDFILGKKFEDGTIIKKKFYGDDALVERAIITLAGNRGLMLVGEPGTAKTMLSELLSAAISGNSTITIQGTAGTNEDNIKYSWNYALLFAKGPVDEALIPSPIYTGMSNGFITRFEEITRCPIEIQDSLISILSDKIMNIPEQNRVLFANAGFNIIATANTRDKGINEMSSALKRRFNFETVEPIKDIKLESEIITNQCESLFELANIDMNIDYDVVNVLATTFNELRNGISEDNAKLQELNSIMSTAEAVSVYYQSALHSYYYADGNINMSTVVENLIGSVVKENKDDVSKLQHYFNNAVKIKAQKLGHRWQEYYESRNIIR</sequence>
<evidence type="ECO:0000259" key="1">
    <source>
        <dbReference type="Pfam" id="PF07728"/>
    </source>
</evidence>
<evidence type="ECO:0000313" key="2">
    <source>
        <dbReference type="EMBL" id="ADK31051.1"/>
    </source>
</evidence>
<dbReference type="PANTHER" id="PTHR42759">
    <property type="entry name" value="MOXR FAMILY PROTEIN"/>
    <property type="match status" value="1"/>
</dbReference>
<proteinExistence type="predicted"/>
<dbReference type="eggNOG" id="COG0714">
    <property type="taxonomic scope" value="Bacteria"/>
</dbReference>
<dbReference type="InterPro" id="IPR027417">
    <property type="entry name" value="P-loop_NTPase"/>
</dbReference>
<dbReference type="GO" id="GO:0016887">
    <property type="term" value="F:ATP hydrolysis activity"/>
    <property type="evidence" value="ECO:0007669"/>
    <property type="project" value="InterPro"/>
</dbReference>
<dbReference type="Gene3D" id="3.40.50.300">
    <property type="entry name" value="P-loop containing nucleotide triphosphate hydrolases"/>
    <property type="match status" value="1"/>
</dbReference>
<organism evidence="2 3">
    <name type="scientific">Brachyspira pilosicoli (strain ATCC BAA-1826 / 95/1000)</name>
    <dbReference type="NCBI Taxonomy" id="759914"/>
    <lineage>
        <taxon>Bacteria</taxon>
        <taxon>Pseudomonadati</taxon>
        <taxon>Spirochaetota</taxon>
        <taxon>Spirochaetia</taxon>
        <taxon>Brachyspirales</taxon>
        <taxon>Brachyspiraceae</taxon>
        <taxon>Brachyspira</taxon>
    </lineage>
</organism>
<evidence type="ECO:0000313" key="3">
    <source>
        <dbReference type="Proteomes" id="UP000000332"/>
    </source>
</evidence>
<dbReference type="Pfam" id="PF07728">
    <property type="entry name" value="AAA_5"/>
    <property type="match status" value="1"/>
</dbReference>
<keyword evidence="3" id="KW-1185">Reference proteome</keyword>
<dbReference type="FunCoup" id="D8ID28">
    <property type="interactions" value="18"/>
</dbReference>
<dbReference type="SUPFAM" id="SSF52540">
    <property type="entry name" value="P-loop containing nucleoside triphosphate hydrolases"/>
    <property type="match status" value="1"/>
</dbReference>
<dbReference type="AlphaFoldDB" id="D8ID28"/>
<dbReference type="PANTHER" id="PTHR42759:SF1">
    <property type="entry name" value="MAGNESIUM-CHELATASE SUBUNIT CHLD"/>
    <property type="match status" value="1"/>
</dbReference>
<name>D8ID28_BRAP9</name>